<evidence type="ECO:0000256" key="3">
    <source>
        <dbReference type="ARBA" id="ARBA00022989"/>
    </source>
</evidence>
<dbReference type="Gene3D" id="1.20.120.350">
    <property type="entry name" value="Voltage-gated potassium channels. Chain C"/>
    <property type="match status" value="1"/>
</dbReference>
<comment type="caution">
    <text evidence="6">The sequence shown here is derived from an EMBL/GenBank/DDBJ whole genome shotgun (WGS) entry which is preliminary data.</text>
</comment>
<feature type="transmembrane region" description="Helical" evidence="5">
    <location>
        <begin position="164"/>
        <end position="189"/>
    </location>
</feature>
<reference evidence="6 7" key="1">
    <citation type="submission" date="2019-07" db="EMBL/GenBank/DDBJ databases">
        <title>Genomic analysis of Lentibacillus sp. NKC851-2.</title>
        <authorList>
            <person name="Oh Y.J."/>
        </authorList>
    </citation>
    <scope>NUCLEOTIDE SEQUENCE [LARGE SCALE GENOMIC DNA]</scope>
    <source>
        <strain evidence="6 7">NKC851-2</strain>
    </source>
</reference>
<keyword evidence="4 5" id="KW-0472">Membrane</keyword>
<dbReference type="EMBL" id="VJMZ01000001">
    <property type="protein sequence ID" value="TRM11592.1"/>
    <property type="molecule type" value="Genomic_DNA"/>
</dbReference>
<dbReference type="InterPro" id="IPR027359">
    <property type="entry name" value="Volt_channel_dom_sf"/>
</dbReference>
<evidence type="ECO:0000313" key="7">
    <source>
        <dbReference type="Proteomes" id="UP000319280"/>
    </source>
</evidence>
<dbReference type="AlphaFoldDB" id="A0A549YI87"/>
<evidence type="ECO:0000313" key="6">
    <source>
        <dbReference type="EMBL" id="TRM11592.1"/>
    </source>
</evidence>
<organism evidence="6 7">
    <name type="scientific">Lentibacillus cibarius</name>
    <dbReference type="NCBI Taxonomy" id="2583219"/>
    <lineage>
        <taxon>Bacteria</taxon>
        <taxon>Bacillati</taxon>
        <taxon>Bacillota</taxon>
        <taxon>Bacilli</taxon>
        <taxon>Bacillales</taxon>
        <taxon>Bacillaceae</taxon>
        <taxon>Lentibacillus</taxon>
    </lineage>
</organism>
<name>A0A549YI87_9BACI</name>
<dbReference type="Proteomes" id="UP000319280">
    <property type="component" value="Unassembled WGS sequence"/>
</dbReference>
<feature type="transmembrane region" description="Helical" evidence="5">
    <location>
        <begin position="7"/>
        <end position="26"/>
    </location>
</feature>
<dbReference type="SUPFAM" id="SSF81324">
    <property type="entry name" value="Voltage-gated potassium channels"/>
    <property type="match status" value="1"/>
</dbReference>
<evidence type="ECO:0000256" key="2">
    <source>
        <dbReference type="ARBA" id="ARBA00022692"/>
    </source>
</evidence>
<keyword evidence="3 5" id="KW-1133">Transmembrane helix</keyword>
<comment type="subcellular location">
    <subcellularLocation>
        <location evidence="1">Membrane</location>
        <topology evidence="1">Multi-pass membrane protein</topology>
    </subcellularLocation>
</comment>
<gene>
    <name evidence="6" type="ORF">FH966_07720</name>
</gene>
<protein>
    <submittedName>
        <fullName evidence="6">Transporter</fullName>
    </submittedName>
</protein>
<evidence type="ECO:0000256" key="4">
    <source>
        <dbReference type="ARBA" id="ARBA00023136"/>
    </source>
</evidence>
<dbReference type="RefSeq" id="WP_142790710.1">
    <property type="nucleotide sequence ID" value="NZ_VJMZ01000001.1"/>
</dbReference>
<keyword evidence="2 5" id="KW-0812">Transmembrane</keyword>
<sequence>MQKMMKTIYETMMIFLVMLTIVTIWTDDTYNATISWVVWVVFFIDFNVRFLTAQAKWAFIKQNPFLFIAIIPFDQFFQMARIVRIIYLFRIKTITKYYVVPFVEKLTIQSKSLILLFVLGLLCTEMVLIRVVETSVGSFLEAAMVVFGYLLFFGHRVFEIEQAISIWALTSTSVLGIAMQGLALQWAFAKIDAFFQRFKDEQSPEEEEQLEFKVKQW</sequence>
<evidence type="ECO:0000256" key="1">
    <source>
        <dbReference type="ARBA" id="ARBA00004141"/>
    </source>
</evidence>
<feature type="transmembrane region" description="Helical" evidence="5">
    <location>
        <begin position="139"/>
        <end position="158"/>
    </location>
</feature>
<feature type="transmembrane region" description="Helical" evidence="5">
    <location>
        <begin position="32"/>
        <end position="52"/>
    </location>
</feature>
<feature type="transmembrane region" description="Helical" evidence="5">
    <location>
        <begin position="113"/>
        <end position="132"/>
    </location>
</feature>
<evidence type="ECO:0000256" key="5">
    <source>
        <dbReference type="SAM" id="Phobius"/>
    </source>
</evidence>
<proteinExistence type="predicted"/>
<accession>A0A549YI87</accession>
<dbReference type="GO" id="GO:0016020">
    <property type="term" value="C:membrane"/>
    <property type="evidence" value="ECO:0007669"/>
    <property type="project" value="UniProtKB-SubCell"/>
</dbReference>
<keyword evidence="7" id="KW-1185">Reference proteome</keyword>